<accession>A0A3G8MA59</accession>
<feature type="compositionally biased region" description="Basic and acidic residues" evidence="1">
    <location>
        <begin position="43"/>
        <end position="56"/>
    </location>
</feature>
<proteinExistence type="predicted"/>
<gene>
    <name evidence="2" type="ORF">EHO51_18195</name>
</gene>
<name>A0A3G8MA59_9HYPH</name>
<evidence type="ECO:0000313" key="3">
    <source>
        <dbReference type="Proteomes" id="UP000273982"/>
    </source>
</evidence>
<dbReference type="Proteomes" id="UP000273982">
    <property type="component" value="Plasmid pGW6_1"/>
</dbReference>
<reference evidence="2 3" key="1">
    <citation type="submission" date="2018-11" db="EMBL/GenBank/DDBJ databases">
        <title>Genome squencing of methanotrophic bacteria isolated from alkaline groundwater in Korea.</title>
        <authorList>
            <person name="Nguyen L.N."/>
        </authorList>
    </citation>
    <scope>NUCLEOTIDE SEQUENCE [LARGE SCALE GENOMIC DNA]</scope>
    <source>
        <strain evidence="2 3">GW6</strain>
        <plasmid evidence="3">pgw6_1</plasmid>
    </source>
</reference>
<evidence type="ECO:0000256" key="1">
    <source>
        <dbReference type="SAM" id="MobiDB-lite"/>
    </source>
</evidence>
<dbReference type="EMBL" id="CP034087">
    <property type="protein sequence ID" value="AZG78771.1"/>
    <property type="molecule type" value="Genomic_DNA"/>
</dbReference>
<geneLocation type="plasmid" evidence="3">
    <name>pgw6_1</name>
</geneLocation>
<feature type="region of interest" description="Disordered" evidence="1">
    <location>
        <begin position="1"/>
        <end position="88"/>
    </location>
</feature>
<keyword evidence="2" id="KW-0614">Plasmid</keyword>
<dbReference type="KEGG" id="mros:EHO51_18195"/>
<sequence length="88" mass="9727">MAFLLGGGRADRGLTAIPKPRADRAASKGPKRSAGREAPTFLAREECPARNAPGREKSRRLALRQAGRLWRHRCSQRPSRGPLAKSRR</sequence>
<protein>
    <submittedName>
        <fullName evidence="2">Uncharacterized protein</fullName>
    </submittedName>
</protein>
<organism evidence="2 3">
    <name type="scientific">Methylocystis rosea</name>
    <dbReference type="NCBI Taxonomy" id="173366"/>
    <lineage>
        <taxon>Bacteria</taxon>
        <taxon>Pseudomonadati</taxon>
        <taxon>Pseudomonadota</taxon>
        <taxon>Alphaproteobacteria</taxon>
        <taxon>Hyphomicrobiales</taxon>
        <taxon>Methylocystaceae</taxon>
        <taxon>Methylocystis</taxon>
    </lineage>
</organism>
<evidence type="ECO:0000313" key="2">
    <source>
        <dbReference type="EMBL" id="AZG78771.1"/>
    </source>
</evidence>
<dbReference type="AlphaFoldDB" id="A0A3G8MA59"/>